<organism evidence="1 2">
    <name type="scientific">Sphaerodactylus townsendi</name>
    <dbReference type="NCBI Taxonomy" id="933632"/>
    <lineage>
        <taxon>Eukaryota</taxon>
        <taxon>Metazoa</taxon>
        <taxon>Chordata</taxon>
        <taxon>Craniata</taxon>
        <taxon>Vertebrata</taxon>
        <taxon>Euteleostomi</taxon>
        <taxon>Lepidosauria</taxon>
        <taxon>Squamata</taxon>
        <taxon>Bifurcata</taxon>
        <taxon>Gekkota</taxon>
        <taxon>Sphaerodactylidae</taxon>
        <taxon>Sphaerodactylus</taxon>
    </lineage>
</organism>
<sequence length="124" mass="13190">MMHAALYQSDHLGVVKMLVALCGLSPRGSISEHFQVMWMGAQLASCGWEPNLHHVDGSPTCIMWTGAQLASCGREPNLHHVDGSPTCIMWTGAQLASCGREPNLHHVDGSPTSATKGGSRGQTV</sequence>
<evidence type="ECO:0000313" key="1">
    <source>
        <dbReference type="EMBL" id="KAH8018183.1"/>
    </source>
</evidence>
<evidence type="ECO:0000313" key="2">
    <source>
        <dbReference type="Proteomes" id="UP000827872"/>
    </source>
</evidence>
<keyword evidence="2" id="KW-1185">Reference proteome</keyword>
<proteinExistence type="predicted"/>
<name>A0ACB8GEV5_9SAUR</name>
<accession>A0ACB8GEV5</accession>
<gene>
    <name evidence="1" type="ORF">K3G42_033766</name>
</gene>
<dbReference type="Proteomes" id="UP000827872">
    <property type="component" value="Linkage Group LG01"/>
</dbReference>
<dbReference type="EMBL" id="CM037614">
    <property type="protein sequence ID" value="KAH8018183.1"/>
    <property type="molecule type" value="Genomic_DNA"/>
</dbReference>
<protein>
    <submittedName>
        <fullName evidence="1">Uncharacterized protein</fullName>
    </submittedName>
</protein>
<reference evidence="1" key="1">
    <citation type="submission" date="2021-08" db="EMBL/GenBank/DDBJ databases">
        <title>The first chromosome-level gecko genome reveals the dynamic sex chromosomes of Neotropical dwarf geckos (Sphaerodactylidae: Sphaerodactylus).</title>
        <authorList>
            <person name="Pinto B.J."/>
            <person name="Keating S.E."/>
            <person name="Gamble T."/>
        </authorList>
    </citation>
    <scope>NUCLEOTIDE SEQUENCE</scope>
    <source>
        <strain evidence="1">TG3544</strain>
    </source>
</reference>
<comment type="caution">
    <text evidence="1">The sequence shown here is derived from an EMBL/GenBank/DDBJ whole genome shotgun (WGS) entry which is preliminary data.</text>
</comment>